<evidence type="ECO:0000259" key="1">
    <source>
        <dbReference type="Pfam" id="PF24809"/>
    </source>
</evidence>
<dbReference type="Pfam" id="PF24809">
    <property type="entry name" value="DUF7708"/>
    <property type="match status" value="1"/>
</dbReference>
<evidence type="ECO:0000313" key="3">
    <source>
        <dbReference type="Proteomes" id="UP000319160"/>
    </source>
</evidence>
<dbReference type="OrthoDB" id="5389929at2759"/>
<name>A0A553I0M8_9PEZI</name>
<feature type="domain" description="DUF7708" evidence="1">
    <location>
        <begin position="107"/>
        <end position="209"/>
    </location>
</feature>
<comment type="caution">
    <text evidence="2">The sequence shown here is derived from an EMBL/GenBank/DDBJ whole genome shotgun (WGS) entry which is preliminary data.</text>
</comment>
<evidence type="ECO:0000313" key="2">
    <source>
        <dbReference type="EMBL" id="TRX93763.1"/>
    </source>
</evidence>
<reference evidence="3" key="1">
    <citation type="submission" date="2019-06" db="EMBL/GenBank/DDBJ databases">
        <title>Draft genome sequence of the griseofulvin-producing fungus Xylaria cubensis strain G536.</title>
        <authorList>
            <person name="Mead M.E."/>
            <person name="Raja H.A."/>
            <person name="Steenwyk J.L."/>
            <person name="Knowles S.L."/>
            <person name="Oberlies N.H."/>
            <person name="Rokas A."/>
        </authorList>
    </citation>
    <scope>NUCLEOTIDE SEQUENCE [LARGE SCALE GENOMIC DNA]</scope>
    <source>
        <strain evidence="3">G536</strain>
    </source>
</reference>
<dbReference type="InterPro" id="IPR056125">
    <property type="entry name" value="DUF7708"/>
</dbReference>
<organism evidence="2 3">
    <name type="scientific">Xylaria flabelliformis</name>
    <dbReference type="NCBI Taxonomy" id="2512241"/>
    <lineage>
        <taxon>Eukaryota</taxon>
        <taxon>Fungi</taxon>
        <taxon>Dikarya</taxon>
        <taxon>Ascomycota</taxon>
        <taxon>Pezizomycotina</taxon>
        <taxon>Sordariomycetes</taxon>
        <taxon>Xylariomycetidae</taxon>
        <taxon>Xylariales</taxon>
        <taxon>Xylariaceae</taxon>
        <taxon>Xylaria</taxon>
    </lineage>
</organism>
<dbReference type="AlphaFoldDB" id="A0A553I0M8"/>
<keyword evidence="3" id="KW-1185">Reference proteome</keyword>
<proteinExistence type="predicted"/>
<dbReference type="Proteomes" id="UP000319160">
    <property type="component" value="Unassembled WGS sequence"/>
</dbReference>
<accession>A0A553I0M8</accession>
<protein>
    <recommendedName>
        <fullName evidence="1">DUF7708 domain-containing protein</fullName>
    </recommendedName>
</protein>
<dbReference type="EMBL" id="VFLP01000027">
    <property type="protein sequence ID" value="TRX93763.1"/>
    <property type="molecule type" value="Genomic_DNA"/>
</dbReference>
<gene>
    <name evidence="2" type="ORF">FHL15_005439</name>
</gene>
<sequence length="484" mass="56054">MICSVDEIKPAKAVLQGAQSFLNEQLPKLRKGVKSELTAIICHDQSLVESTLENKEDLIKRISSIPLEQLSDYVDYRVNRMRRAGEELNQRRASGFHRQAKRLQDFAVTFSRFLHAYSGIISIMQNADLQYGNVAFATLSLLFATIKVKADAEESIHTSILHISDRMPDFRVYQRIYPDRALGLMLSEAYRGIILFAREVTVHFQSPRFAGSHEGETKGKTVLHEREDERVIRDMAKTLNLQNYRVEDMRNQLTEYQHILRHEFGSDRRRQKMDTRHFLSTVDGQYWENPGRKLLLLFGRNEISSSSANSWLSPVAAELAERHFQMNNTIAYESCDKSSTLELTLSRFIFQLLERNPTLIRRAEDFREIDSQISRNGNHLERVEALRMALLRIINIYDGRVYIILNRPDLCEVLPESEESCAEYINTMLSLVKEAKTELKTMVVVRSELWNLEKNRKGIDRADLEIFHKVRLDQGLSRKGSDVD</sequence>